<dbReference type="EMBL" id="JAHXZJ010001864">
    <property type="protein sequence ID" value="KAH0548800.1"/>
    <property type="molecule type" value="Genomic_DNA"/>
</dbReference>
<keyword evidence="2" id="KW-1185">Reference proteome</keyword>
<proteinExistence type="predicted"/>
<evidence type="ECO:0000313" key="1">
    <source>
        <dbReference type="EMBL" id="KAH0548800.1"/>
    </source>
</evidence>
<organism evidence="1 2">
    <name type="scientific">Cotesia glomerata</name>
    <name type="common">Lepidopteran parasitic wasp</name>
    <name type="synonym">Apanteles glomeratus</name>
    <dbReference type="NCBI Taxonomy" id="32391"/>
    <lineage>
        <taxon>Eukaryota</taxon>
        <taxon>Metazoa</taxon>
        <taxon>Ecdysozoa</taxon>
        <taxon>Arthropoda</taxon>
        <taxon>Hexapoda</taxon>
        <taxon>Insecta</taxon>
        <taxon>Pterygota</taxon>
        <taxon>Neoptera</taxon>
        <taxon>Endopterygota</taxon>
        <taxon>Hymenoptera</taxon>
        <taxon>Apocrita</taxon>
        <taxon>Ichneumonoidea</taxon>
        <taxon>Braconidae</taxon>
        <taxon>Microgastrinae</taxon>
        <taxon>Cotesia</taxon>
    </lineage>
</organism>
<accession>A0AAV7I9B8</accession>
<dbReference type="Proteomes" id="UP000826195">
    <property type="component" value="Unassembled WGS sequence"/>
</dbReference>
<evidence type="ECO:0000313" key="2">
    <source>
        <dbReference type="Proteomes" id="UP000826195"/>
    </source>
</evidence>
<name>A0AAV7I9B8_COTGL</name>
<protein>
    <submittedName>
        <fullName evidence="1">Uncharacterized protein</fullName>
    </submittedName>
</protein>
<comment type="caution">
    <text evidence="1">The sequence shown here is derived from an EMBL/GenBank/DDBJ whole genome shotgun (WGS) entry which is preliminary data.</text>
</comment>
<gene>
    <name evidence="1" type="ORF">KQX54_002479</name>
</gene>
<sequence length="145" mass="16667">MIKTKDETHHLNVCRWNLNLTLQVLCNLYGNISHNERARHPTRKRFSRDWRPLTRELALSTVEHQNTAQDASVASSREGVVEKRCERLSTILSVNQKMKMKTKLKQALGMVHARGCDSGQMKTTSKCKHKHRVCTGITTTRCIEL</sequence>
<reference evidence="1 2" key="1">
    <citation type="journal article" date="2021" name="J. Hered.">
        <title>A chromosome-level genome assembly of the parasitoid wasp, Cotesia glomerata (Hymenoptera: Braconidae).</title>
        <authorList>
            <person name="Pinto B.J."/>
            <person name="Weis J.J."/>
            <person name="Gamble T."/>
            <person name="Ode P.J."/>
            <person name="Paul R."/>
            <person name="Zaspel J.M."/>
        </authorList>
    </citation>
    <scope>NUCLEOTIDE SEQUENCE [LARGE SCALE GENOMIC DNA]</scope>
    <source>
        <strain evidence="1">CgM1</strain>
    </source>
</reference>
<dbReference type="AlphaFoldDB" id="A0AAV7I9B8"/>